<accession>A0A0D3IEI8</accession>
<keyword evidence="3" id="KW-1185">Reference proteome</keyword>
<reference evidence="3" key="1">
    <citation type="journal article" date="2013" name="Nature">
        <title>Pan genome of the phytoplankton Emiliania underpins its global distribution.</title>
        <authorList>
            <person name="Read B.A."/>
            <person name="Kegel J."/>
            <person name="Klute M.J."/>
            <person name="Kuo A."/>
            <person name="Lefebvre S.C."/>
            <person name="Maumus F."/>
            <person name="Mayer C."/>
            <person name="Miller J."/>
            <person name="Monier A."/>
            <person name="Salamov A."/>
            <person name="Young J."/>
            <person name="Aguilar M."/>
            <person name="Claverie J.M."/>
            <person name="Frickenhaus S."/>
            <person name="Gonzalez K."/>
            <person name="Herman E.K."/>
            <person name="Lin Y.C."/>
            <person name="Napier J."/>
            <person name="Ogata H."/>
            <person name="Sarno A.F."/>
            <person name="Shmutz J."/>
            <person name="Schroeder D."/>
            <person name="de Vargas C."/>
            <person name="Verret F."/>
            <person name="von Dassow P."/>
            <person name="Valentin K."/>
            <person name="Van de Peer Y."/>
            <person name="Wheeler G."/>
            <person name="Dacks J.B."/>
            <person name="Delwiche C.F."/>
            <person name="Dyhrman S.T."/>
            <person name="Glockner G."/>
            <person name="John U."/>
            <person name="Richards T."/>
            <person name="Worden A.Z."/>
            <person name="Zhang X."/>
            <person name="Grigoriev I.V."/>
            <person name="Allen A.E."/>
            <person name="Bidle K."/>
            <person name="Borodovsky M."/>
            <person name="Bowler C."/>
            <person name="Brownlee C."/>
            <person name="Cock J.M."/>
            <person name="Elias M."/>
            <person name="Gladyshev V.N."/>
            <person name="Groth M."/>
            <person name="Guda C."/>
            <person name="Hadaegh A."/>
            <person name="Iglesias-Rodriguez M.D."/>
            <person name="Jenkins J."/>
            <person name="Jones B.M."/>
            <person name="Lawson T."/>
            <person name="Leese F."/>
            <person name="Lindquist E."/>
            <person name="Lobanov A."/>
            <person name="Lomsadze A."/>
            <person name="Malik S.B."/>
            <person name="Marsh M.E."/>
            <person name="Mackinder L."/>
            <person name="Mock T."/>
            <person name="Mueller-Roeber B."/>
            <person name="Pagarete A."/>
            <person name="Parker M."/>
            <person name="Probert I."/>
            <person name="Quesneville H."/>
            <person name="Raines C."/>
            <person name="Rensing S.A."/>
            <person name="Riano-Pachon D.M."/>
            <person name="Richier S."/>
            <person name="Rokitta S."/>
            <person name="Shiraiwa Y."/>
            <person name="Soanes D.M."/>
            <person name="van der Giezen M."/>
            <person name="Wahlund T.M."/>
            <person name="Williams B."/>
            <person name="Wilson W."/>
            <person name="Wolfe G."/>
            <person name="Wurch L.L."/>
        </authorList>
    </citation>
    <scope>NUCLEOTIDE SEQUENCE</scope>
</reference>
<name>A0A0D3IEI8_EMIH1</name>
<reference evidence="2" key="2">
    <citation type="submission" date="2024-10" db="UniProtKB">
        <authorList>
            <consortium name="EnsemblProtists"/>
        </authorList>
    </citation>
    <scope>IDENTIFICATION</scope>
</reference>
<protein>
    <submittedName>
        <fullName evidence="2">Uncharacterized protein</fullName>
    </submittedName>
</protein>
<dbReference type="RefSeq" id="XP_005762102.1">
    <property type="nucleotide sequence ID" value="XM_005762045.1"/>
</dbReference>
<dbReference type="Proteomes" id="UP000013827">
    <property type="component" value="Unassembled WGS sequence"/>
</dbReference>
<dbReference type="GeneID" id="17255826"/>
<dbReference type="KEGG" id="ehx:EMIHUDRAFT_120736"/>
<proteinExistence type="predicted"/>
<dbReference type="HOGENOM" id="CLU_1032866_0_0_1"/>
<dbReference type="AlphaFoldDB" id="A0A0D3IEI8"/>
<dbReference type="PaxDb" id="2903-EOD09673"/>
<dbReference type="EnsemblProtists" id="EOD09673">
    <property type="protein sequence ID" value="EOD09673"/>
    <property type="gene ID" value="EMIHUDRAFT_120736"/>
</dbReference>
<organism evidence="2 3">
    <name type="scientific">Emiliania huxleyi (strain CCMP1516)</name>
    <dbReference type="NCBI Taxonomy" id="280463"/>
    <lineage>
        <taxon>Eukaryota</taxon>
        <taxon>Haptista</taxon>
        <taxon>Haptophyta</taxon>
        <taxon>Prymnesiophyceae</taxon>
        <taxon>Isochrysidales</taxon>
        <taxon>Noelaerhabdaceae</taxon>
        <taxon>Emiliania</taxon>
    </lineage>
</organism>
<evidence type="ECO:0000256" key="1">
    <source>
        <dbReference type="SAM" id="MobiDB-lite"/>
    </source>
</evidence>
<sequence>MEAVASHAPDNSEKDPHEKCASAAHFSSQAVAAALASVATQEEPSAVALAVACPVGGLTLSHVAYLLNLATKMAKATDGLYHNKALIFARWVAACAAASASGPVSLPMSASPADYNKRRELVCSRLRSASQRGGNTQAEAERAMRALEIESATRFVFPKITSTAADAGGGGGGGGAAAAAEIPAYLKLLAFAMGTHERLGASSAVRLLDMDALGLIAAAVLWEGWPPEIATWEEEDQVPCGEVDFVADYEAALEAEEEDDDEEGEEGEGEDAMEA</sequence>
<evidence type="ECO:0000313" key="2">
    <source>
        <dbReference type="EnsemblProtists" id="EOD09673"/>
    </source>
</evidence>
<feature type="region of interest" description="Disordered" evidence="1">
    <location>
        <begin position="251"/>
        <end position="275"/>
    </location>
</feature>
<evidence type="ECO:0000313" key="3">
    <source>
        <dbReference type="Proteomes" id="UP000013827"/>
    </source>
</evidence>